<sequence>MPYPALGDMFQNLGPATASMFAGEREQLAQDASLQEQLKQQQAIREAQLKNTQSEAMNPMLLAHQQATNAGQLDTNRKAAVEAALAEGTKDYKLQEAQSTAELDKLKTASQKQSMFADTLGKAGVQLQGVPPVQRFAALGELAKQAGFDINNPAFAGIIQQAQKADPNKLPQMLTGFSQQLAQLAAKNSAAYIQAIDTHKIQADATKEAARIAATSRENVAASKGGGKGVSTIQDLVKAGKMTAEKAAVALFGAAQFEEDDNKKAGLLKMATQYEQFAMNQRNAAAPGKVDVGAMANLPTQQLPPALGGGPKLGTAENPIKLK</sequence>
<accession>A0A6J5T708</accession>
<organism evidence="2">
    <name type="scientific">uncultured Caudovirales phage</name>
    <dbReference type="NCBI Taxonomy" id="2100421"/>
    <lineage>
        <taxon>Viruses</taxon>
        <taxon>Duplodnaviria</taxon>
        <taxon>Heunggongvirae</taxon>
        <taxon>Uroviricota</taxon>
        <taxon>Caudoviricetes</taxon>
        <taxon>Peduoviridae</taxon>
        <taxon>Maltschvirus</taxon>
        <taxon>Maltschvirus maltsch</taxon>
    </lineage>
</organism>
<protein>
    <submittedName>
        <fullName evidence="2">Uncharacterized protein</fullName>
    </submittedName>
</protein>
<name>A0A6J5T708_9CAUD</name>
<proteinExistence type="predicted"/>
<feature type="region of interest" description="Disordered" evidence="1">
    <location>
        <begin position="301"/>
        <end position="323"/>
    </location>
</feature>
<reference evidence="2" key="1">
    <citation type="submission" date="2020-05" db="EMBL/GenBank/DDBJ databases">
        <authorList>
            <person name="Chiriac C."/>
            <person name="Salcher M."/>
            <person name="Ghai R."/>
            <person name="Kavagutti S V."/>
        </authorList>
    </citation>
    <scope>NUCLEOTIDE SEQUENCE</scope>
</reference>
<evidence type="ECO:0000313" key="2">
    <source>
        <dbReference type="EMBL" id="CAB4240550.1"/>
    </source>
</evidence>
<gene>
    <name evidence="2" type="ORF">UFOVP39_2</name>
</gene>
<evidence type="ECO:0000256" key="1">
    <source>
        <dbReference type="SAM" id="MobiDB-lite"/>
    </source>
</evidence>
<dbReference type="EMBL" id="LR797813">
    <property type="protein sequence ID" value="CAB4240550.1"/>
    <property type="molecule type" value="Genomic_DNA"/>
</dbReference>